<reference evidence="8" key="1">
    <citation type="submission" date="2023-03" db="EMBL/GenBank/DDBJ databases">
        <title>Mating type loci evolution in Malassezia.</title>
        <authorList>
            <person name="Coelho M.A."/>
        </authorList>
    </citation>
    <scope>NUCLEOTIDE SEQUENCE</scope>
    <source>
        <strain evidence="8">CBS 11721</strain>
    </source>
</reference>
<feature type="domain" description="Ras-GEF" evidence="6">
    <location>
        <begin position="653"/>
        <end position="887"/>
    </location>
</feature>
<dbReference type="InterPro" id="IPR036028">
    <property type="entry name" value="SH3-like_dom_sf"/>
</dbReference>
<dbReference type="SUPFAM" id="SSF48366">
    <property type="entry name" value="Ras GEF"/>
    <property type="match status" value="1"/>
</dbReference>
<dbReference type="PANTHER" id="PTHR23113">
    <property type="entry name" value="GUANINE NUCLEOTIDE EXCHANGE FACTOR"/>
    <property type="match status" value="1"/>
</dbReference>
<keyword evidence="1 4" id="KW-0728">SH3 domain</keyword>
<dbReference type="PROSITE" id="PS50212">
    <property type="entry name" value="RASGEF_NTER"/>
    <property type="match status" value="1"/>
</dbReference>
<dbReference type="PANTHER" id="PTHR23113:SF368">
    <property type="entry name" value="CELL DIVISION CONTROL PROTEIN 25"/>
    <property type="match status" value="1"/>
</dbReference>
<dbReference type="SMART" id="SM00147">
    <property type="entry name" value="RasGEF"/>
    <property type="match status" value="1"/>
</dbReference>
<dbReference type="Proteomes" id="UP001219933">
    <property type="component" value="Chromosome 4"/>
</dbReference>
<feature type="domain" description="SH3" evidence="5">
    <location>
        <begin position="21"/>
        <end position="81"/>
    </location>
</feature>
<dbReference type="GO" id="GO:0007265">
    <property type="term" value="P:Ras protein signal transduction"/>
    <property type="evidence" value="ECO:0007669"/>
    <property type="project" value="TreeGrafter"/>
</dbReference>
<dbReference type="CDD" id="cd11883">
    <property type="entry name" value="SH3_Sdc25"/>
    <property type="match status" value="1"/>
</dbReference>
<dbReference type="InterPro" id="IPR023578">
    <property type="entry name" value="Ras_GEF_dom_sf"/>
</dbReference>
<evidence type="ECO:0000259" key="6">
    <source>
        <dbReference type="PROSITE" id="PS50009"/>
    </source>
</evidence>
<organism evidence="8 9">
    <name type="scientific">Malassezia cuniculi</name>
    <dbReference type="NCBI Taxonomy" id="948313"/>
    <lineage>
        <taxon>Eukaryota</taxon>
        <taxon>Fungi</taxon>
        <taxon>Dikarya</taxon>
        <taxon>Basidiomycota</taxon>
        <taxon>Ustilaginomycotina</taxon>
        <taxon>Malasseziomycetes</taxon>
        <taxon>Malasseziales</taxon>
        <taxon>Malasseziaceae</taxon>
        <taxon>Malassezia</taxon>
    </lineage>
</organism>
<evidence type="ECO:0000313" key="9">
    <source>
        <dbReference type="Proteomes" id="UP001219933"/>
    </source>
</evidence>
<evidence type="ECO:0000259" key="7">
    <source>
        <dbReference type="PROSITE" id="PS50212"/>
    </source>
</evidence>
<name>A0AAF0EXJ2_9BASI</name>
<dbReference type="PROSITE" id="PS50009">
    <property type="entry name" value="RASGEF_CAT"/>
    <property type="match status" value="1"/>
</dbReference>
<dbReference type="EMBL" id="CP119880">
    <property type="protein sequence ID" value="WFD36131.1"/>
    <property type="molecule type" value="Genomic_DNA"/>
</dbReference>
<dbReference type="InterPro" id="IPR001452">
    <property type="entry name" value="SH3_domain"/>
</dbReference>
<sequence length="908" mass="102001">MPLDGRVEPLHVMLVEEDGYYESFYVRAICDYHSNEQNMLSFDKGAIIQVLSQMESGWWDGVIGQNTRGWFPSNHVELVTDSEAIAATSSAPCISIASYVDAAQESLHSLLSLVRSTVPINTQVNQGNDSMVSLYVQQTSNVVHAAHELLRIVHHGRSPTQCNTYTQVLVREAADTLSFIVLLVRELSKKLHWSPEFDQSYQELCLAYTSEQQTLAHHASRLHDIFEAFSPETRVPQKAEALQTLPKLNLSATHINILAGSASSGHKASVDDVKALLVQVCGSFEPVYSVLDGNAMLQRGDAWVASMRVILELFCKASHGLSSCELDASLQALARREAPQNIVDPIKKAYNGCLAAHNKALYAAQALYLMAQSALLFATRRPGDASLPPSLLPVTRTFEEQVQTLQAAFTSYLDLVRLPSTPEGKGALSNFSTPSVRISVPSTGTTLSGAGTPERDSSASINHVPVLHCEQMPTFLGCDIASEDIVYSDTGVKGGTLPALVAYLTKHDAYDSTFTNTFLTTFKTFTTTDVFLQLVIERYRISPPQGLSPEQQTVWTERKQRPIRLRSFNIIKVWLESHFATGQDEEFLYLVERFADTDLADEVSQRKCELIKRLVYRRFRDLPVMARVQSNPARAPIPVLPRNLRRIEILDIEPIEWARQLTVHESRLFNKISPLECLSKTWTGAEASKRAQGILGTIAFYNKITSWVQCSLLAQKGMRVRSQMLKHFVLIASKCLELNNFASMWSIICALNLTSVNRLRNTWQQAGDQIKLKFDHMDQIVKMDRNYAVYREVLHKVNPPCVPFFGVYAKDLTFIYDGNPDVLQGDPKMINFSKRQRIAEIIREISGFQSAYNLTEVPAISDYFRKNLVFGMSDHECYAKSLKLEPRLEDVYLEEQRLSQVLRENGFL</sequence>
<dbReference type="Pfam" id="PF00617">
    <property type="entry name" value="RasGEF"/>
    <property type="match status" value="1"/>
</dbReference>
<dbReference type="AlphaFoldDB" id="A0AAF0EXJ2"/>
<dbReference type="Pfam" id="PF00618">
    <property type="entry name" value="RasGEF_N"/>
    <property type="match status" value="1"/>
</dbReference>
<evidence type="ECO:0000256" key="3">
    <source>
        <dbReference type="PROSITE-ProRule" id="PRU00168"/>
    </source>
</evidence>
<dbReference type="InterPro" id="IPR008937">
    <property type="entry name" value="Ras-like_GEF"/>
</dbReference>
<dbReference type="InterPro" id="IPR000651">
    <property type="entry name" value="Ras-like_Gua-exchang_fac_N"/>
</dbReference>
<dbReference type="PROSITE" id="PS50002">
    <property type="entry name" value="SH3"/>
    <property type="match status" value="1"/>
</dbReference>
<evidence type="ECO:0000256" key="2">
    <source>
        <dbReference type="ARBA" id="ARBA00022658"/>
    </source>
</evidence>
<proteinExistence type="predicted"/>
<dbReference type="Pfam" id="PF07653">
    <property type="entry name" value="SH3_2"/>
    <property type="match status" value="1"/>
</dbReference>
<dbReference type="GO" id="GO:0005886">
    <property type="term" value="C:plasma membrane"/>
    <property type="evidence" value="ECO:0007669"/>
    <property type="project" value="TreeGrafter"/>
</dbReference>
<dbReference type="InterPro" id="IPR036964">
    <property type="entry name" value="RASGEF_cat_dom_sf"/>
</dbReference>
<dbReference type="InterPro" id="IPR001895">
    <property type="entry name" value="RASGEF_cat_dom"/>
</dbReference>
<dbReference type="SMART" id="SM00229">
    <property type="entry name" value="RasGEFN"/>
    <property type="match status" value="1"/>
</dbReference>
<dbReference type="GO" id="GO:0051301">
    <property type="term" value="P:cell division"/>
    <property type="evidence" value="ECO:0007669"/>
    <property type="project" value="UniProtKB-KW"/>
</dbReference>
<keyword evidence="2 3" id="KW-0344">Guanine-nucleotide releasing factor</keyword>
<dbReference type="CDD" id="cd00155">
    <property type="entry name" value="RasGEF"/>
    <property type="match status" value="1"/>
</dbReference>
<dbReference type="Gene3D" id="1.10.840.10">
    <property type="entry name" value="Ras guanine-nucleotide exchange factors catalytic domain"/>
    <property type="match status" value="1"/>
</dbReference>
<gene>
    <name evidence="8" type="primary">CDC25</name>
    <name evidence="8" type="ORF">MCUN1_003006</name>
</gene>
<accession>A0AAF0EXJ2</accession>
<dbReference type="Gene3D" id="2.30.30.40">
    <property type="entry name" value="SH3 Domains"/>
    <property type="match status" value="1"/>
</dbReference>
<evidence type="ECO:0000259" key="5">
    <source>
        <dbReference type="PROSITE" id="PS50002"/>
    </source>
</evidence>
<dbReference type="SUPFAM" id="SSF50044">
    <property type="entry name" value="SH3-domain"/>
    <property type="match status" value="1"/>
</dbReference>
<keyword evidence="8" id="KW-0132">Cell division</keyword>
<evidence type="ECO:0000313" key="8">
    <source>
        <dbReference type="EMBL" id="WFD36131.1"/>
    </source>
</evidence>
<feature type="domain" description="N-terminal Ras-GEF" evidence="7">
    <location>
        <begin position="488"/>
        <end position="619"/>
    </location>
</feature>
<evidence type="ECO:0000256" key="4">
    <source>
        <dbReference type="PROSITE-ProRule" id="PRU00192"/>
    </source>
</evidence>
<evidence type="ECO:0000256" key="1">
    <source>
        <dbReference type="ARBA" id="ARBA00022443"/>
    </source>
</evidence>
<dbReference type="GO" id="GO:0005085">
    <property type="term" value="F:guanyl-nucleotide exchange factor activity"/>
    <property type="evidence" value="ECO:0007669"/>
    <property type="project" value="UniProtKB-KW"/>
</dbReference>
<keyword evidence="9" id="KW-1185">Reference proteome</keyword>
<protein>
    <submittedName>
        <fullName evidence="8">Cell division cycle- protein</fullName>
    </submittedName>
</protein>
<keyword evidence="8" id="KW-0131">Cell cycle</keyword>
<dbReference type="Gene3D" id="1.20.870.10">
    <property type="entry name" value="Son of sevenless (SoS) protein Chain: S domain 1"/>
    <property type="match status" value="1"/>
</dbReference>
<dbReference type="SMART" id="SM00326">
    <property type="entry name" value="SH3"/>
    <property type="match status" value="1"/>
</dbReference>